<evidence type="ECO:0000256" key="5">
    <source>
        <dbReference type="ARBA" id="ARBA00022729"/>
    </source>
</evidence>
<gene>
    <name evidence="9" type="ORF">E7747_01655</name>
</gene>
<keyword evidence="5" id="KW-0732">Signal</keyword>
<dbReference type="Gene3D" id="2.170.130.10">
    <property type="entry name" value="TonB-dependent receptor, plug domain"/>
    <property type="match status" value="1"/>
</dbReference>
<keyword evidence="7" id="KW-0998">Cell outer membrane</keyword>
<dbReference type="KEGG" id="ddb:E7747_01655"/>
<accession>A0A4P7VZW7</accession>
<protein>
    <submittedName>
        <fullName evidence="9">TonB-dependent receptor</fullName>
    </submittedName>
</protein>
<evidence type="ECO:0000256" key="6">
    <source>
        <dbReference type="ARBA" id="ARBA00023136"/>
    </source>
</evidence>
<reference evidence="10" key="1">
    <citation type="submission" date="2019-02" db="EMBL/GenBank/DDBJ databases">
        <title>Isolation and identification of novel species under the genus Muribaculum.</title>
        <authorList>
            <person name="Miyake S."/>
            <person name="Ding Y."/>
            <person name="Low A."/>
            <person name="Soh M."/>
            <person name="Seedorf H."/>
        </authorList>
    </citation>
    <scope>NUCLEOTIDE SEQUENCE [LARGE SCALE GENOMIC DNA]</scope>
    <source>
        <strain evidence="10">H5</strain>
    </source>
</reference>
<keyword evidence="10" id="KW-1185">Reference proteome</keyword>
<proteinExistence type="predicted"/>
<evidence type="ECO:0000256" key="4">
    <source>
        <dbReference type="ARBA" id="ARBA00022692"/>
    </source>
</evidence>
<dbReference type="PANTHER" id="PTHR30069:SF29">
    <property type="entry name" value="HEMOGLOBIN AND HEMOGLOBIN-HAPTOGLOBIN-BINDING PROTEIN 1-RELATED"/>
    <property type="match status" value="1"/>
</dbReference>
<dbReference type="AlphaFoldDB" id="A0A4P7VZW7"/>
<keyword evidence="3" id="KW-1134">Transmembrane beta strand</keyword>
<sequence>MSKKIGHRTCKAIIEIGRFMVKKTVVLGLCLTGSMGTAIAEVVGDSIASEQLKEVIVVGNSARQRIGNTRLGSERLEMSKIMQVPAFGGEADIIRSITLLPGVRSERDGGGGFEVRGGNAYQNLVLLDGISLYNPAHVMGIFSTFNENALGGATLHKGPLPAMYGNATSSVLETTLAPGDMEKYHCSATIGILVAKIMAEGPIVKDKLSFAVNARRSYVDAFLKMIPQYSSTVMNFYDVSAKLRYRISSDYLLDGSFFISRDNMAVADLMGMYWGNLGGSLNWTAMKGDNLSFKTTVALTHFNPKMGADIMDMNETMWTYIHNYSLNEKINCRIAEGQGLEFGLRSELLKVKSAEWELMASREREIRSLWENSAWTEYSGSFAEKFDVTAGLRLNVSSTLSQSRFHKLQTTSQTTDQSDDGKTYIEVEPRINLKYDITHLHNVKAGFGVSTQNLHAIRSSATSFPFDRYALTSATVKPERSQQYGIGYSGMTGNGAFDWSVESYYRTIDNVYDYKDGKSSFSDIMIENIILGGRGRSYGAEFMFRKNTGRLTGWVSYTISRTETKIPGINDDRWYNATNDRCHDFSLTAIYRLTDRWNLSSSWIFMSGQPLTAPDVKYEIGGETCYYYSKRNAYMAPPTHRLDLSAKYTHIGKHLTYEWAFGIYNTYCRYNPYVVYFEDDSSKPSGTRAVLHAMYGLVPSVSYTLKF</sequence>
<dbReference type="Gene3D" id="2.40.170.20">
    <property type="entry name" value="TonB-dependent receptor, beta-barrel domain"/>
    <property type="match status" value="1"/>
</dbReference>
<keyword evidence="2" id="KW-0813">Transport</keyword>
<dbReference type="PANTHER" id="PTHR30069">
    <property type="entry name" value="TONB-DEPENDENT OUTER MEMBRANE RECEPTOR"/>
    <property type="match status" value="1"/>
</dbReference>
<keyword evidence="6" id="KW-0472">Membrane</keyword>
<evidence type="ECO:0000313" key="9">
    <source>
        <dbReference type="EMBL" id="QCD41124.1"/>
    </source>
</evidence>
<evidence type="ECO:0000256" key="3">
    <source>
        <dbReference type="ARBA" id="ARBA00022452"/>
    </source>
</evidence>
<keyword evidence="9" id="KW-0675">Receptor</keyword>
<dbReference type="GO" id="GO:0009279">
    <property type="term" value="C:cell outer membrane"/>
    <property type="evidence" value="ECO:0007669"/>
    <property type="project" value="UniProtKB-SubCell"/>
</dbReference>
<dbReference type="InterPro" id="IPR039426">
    <property type="entry name" value="TonB-dep_rcpt-like"/>
</dbReference>
<dbReference type="InterPro" id="IPR036942">
    <property type="entry name" value="Beta-barrel_TonB_sf"/>
</dbReference>
<dbReference type="RefSeq" id="WP_136413721.1">
    <property type="nucleotide sequence ID" value="NZ_CP039396.1"/>
</dbReference>
<evidence type="ECO:0000256" key="7">
    <source>
        <dbReference type="ARBA" id="ARBA00023237"/>
    </source>
</evidence>
<dbReference type="Pfam" id="PF07715">
    <property type="entry name" value="Plug"/>
    <property type="match status" value="1"/>
</dbReference>
<feature type="domain" description="TonB-dependent receptor plug" evidence="8">
    <location>
        <begin position="93"/>
        <end position="167"/>
    </location>
</feature>
<evidence type="ECO:0000259" key="8">
    <source>
        <dbReference type="Pfam" id="PF07715"/>
    </source>
</evidence>
<dbReference type="EMBL" id="CP039396">
    <property type="protein sequence ID" value="QCD41124.1"/>
    <property type="molecule type" value="Genomic_DNA"/>
</dbReference>
<keyword evidence="4" id="KW-0812">Transmembrane</keyword>
<dbReference type="SUPFAM" id="SSF56935">
    <property type="entry name" value="Porins"/>
    <property type="match status" value="1"/>
</dbReference>
<organism evidence="9 10">
    <name type="scientific">Duncaniella dubosii</name>
    <dbReference type="NCBI Taxonomy" id="2518971"/>
    <lineage>
        <taxon>Bacteria</taxon>
        <taxon>Pseudomonadati</taxon>
        <taxon>Bacteroidota</taxon>
        <taxon>Bacteroidia</taxon>
        <taxon>Bacteroidales</taxon>
        <taxon>Muribaculaceae</taxon>
        <taxon>Duncaniella</taxon>
    </lineage>
</organism>
<evidence type="ECO:0000256" key="2">
    <source>
        <dbReference type="ARBA" id="ARBA00022448"/>
    </source>
</evidence>
<dbReference type="InterPro" id="IPR037066">
    <property type="entry name" value="Plug_dom_sf"/>
</dbReference>
<dbReference type="Proteomes" id="UP000297149">
    <property type="component" value="Chromosome"/>
</dbReference>
<comment type="subcellular location">
    <subcellularLocation>
        <location evidence="1">Cell outer membrane</location>
        <topology evidence="1">Multi-pass membrane protein</topology>
    </subcellularLocation>
</comment>
<evidence type="ECO:0000256" key="1">
    <source>
        <dbReference type="ARBA" id="ARBA00004571"/>
    </source>
</evidence>
<evidence type="ECO:0000313" key="10">
    <source>
        <dbReference type="Proteomes" id="UP000297149"/>
    </source>
</evidence>
<name>A0A4P7VZW7_9BACT</name>
<dbReference type="GO" id="GO:0044718">
    <property type="term" value="P:siderophore transmembrane transport"/>
    <property type="evidence" value="ECO:0007669"/>
    <property type="project" value="TreeGrafter"/>
</dbReference>
<dbReference type="GO" id="GO:0015344">
    <property type="term" value="F:siderophore uptake transmembrane transporter activity"/>
    <property type="evidence" value="ECO:0007669"/>
    <property type="project" value="TreeGrafter"/>
</dbReference>
<dbReference type="InterPro" id="IPR012910">
    <property type="entry name" value="Plug_dom"/>
</dbReference>